<keyword evidence="2" id="KW-1185">Reference proteome</keyword>
<dbReference type="AlphaFoldDB" id="A0AAD6UJC3"/>
<feature type="non-terminal residue" evidence="1">
    <location>
        <position position="227"/>
    </location>
</feature>
<dbReference type="Proteomes" id="UP001219525">
    <property type="component" value="Unassembled WGS sequence"/>
</dbReference>
<sequence length="227" mass="24336">GGSVGEVQFGPVQRPISLNPEPEPRCGLAKVPNPEPVFGFGSGSVRGSNLLNLEKLPKMAKKSPGSGLWGAPNLRFGSAQDPVRFGVRLVRRTGLPQHYLGDSCAWCWQAWCTQLVGNGTGGAYPSDFTMQLLGSGSLSNSRELHNKPTVDFDPYFHIWCLSRASSASSDPSADPGDDAGLHTNAIECAAGACKTKWFHRICVEQRGTIAFFCDPYATCLMAISFLG</sequence>
<evidence type="ECO:0000313" key="1">
    <source>
        <dbReference type="EMBL" id="KAJ7186233.1"/>
    </source>
</evidence>
<proteinExistence type="predicted"/>
<protein>
    <submittedName>
        <fullName evidence="1">Uncharacterized protein</fullName>
    </submittedName>
</protein>
<comment type="caution">
    <text evidence="1">The sequence shown here is derived from an EMBL/GenBank/DDBJ whole genome shotgun (WGS) entry which is preliminary data.</text>
</comment>
<reference evidence="1" key="1">
    <citation type="submission" date="2023-03" db="EMBL/GenBank/DDBJ databases">
        <title>Massive genome expansion in bonnet fungi (Mycena s.s.) driven by repeated elements and novel gene families across ecological guilds.</title>
        <authorList>
            <consortium name="Lawrence Berkeley National Laboratory"/>
            <person name="Harder C.B."/>
            <person name="Miyauchi S."/>
            <person name="Viragh M."/>
            <person name="Kuo A."/>
            <person name="Thoen E."/>
            <person name="Andreopoulos B."/>
            <person name="Lu D."/>
            <person name="Skrede I."/>
            <person name="Drula E."/>
            <person name="Henrissat B."/>
            <person name="Morin E."/>
            <person name="Kohler A."/>
            <person name="Barry K."/>
            <person name="LaButti K."/>
            <person name="Morin E."/>
            <person name="Salamov A."/>
            <person name="Lipzen A."/>
            <person name="Mereny Z."/>
            <person name="Hegedus B."/>
            <person name="Baldrian P."/>
            <person name="Stursova M."/>
            <person name="Weitz H."/>
            <person name="Taylor A."/>
            <person name="Grigoriev I.V."/>
            <person name="Nagy L.G."/>
            <person name="Martin F."/>
            <person name="Kauserud H."/>
        </authorList>
    </citation>
    <scope>NUCLEOTIDE SEQUENCE</scope>
    <source>
        <strain evidence="1">9144</strain>
    </source>
</reference>
<evidence type="ECO:0000313" key="2">
    <source>
        <dbReference type="Proteomes" id="UP001219525"/>
    </source>
</evidence>
<dbReference type="EMBL" id="JARJCW010000211">
    <property type="protein sequence ID" value="KAJ7186233.1"/>
    <property type="molecule type" value="Genomic_DNA"/>
</dbReference>
<gene>
    <name evidence="1" type="ORF">GGX14DRAFT_619272</name>
</gene>
<organism evidence="1 2">
    <name type="scientific">Mycena pura</name>
    <dbReference type="NCBI Taxonomy" id="153505"/>
    <lineage>
        <taxon>Eukaryota</taxon>
        <taxon>Fungi</taxon>
        <taxon>Dikarya</taxon>
        <taxon>Basidiomycota</taxon>
        <taxon>Agaricomycotina</taxon>
        <taxon>Agaricomycetes</taxon>
        <taxon>Agaricomycetidae</taxon>
        <taxon>Agaricales</taxon>
        <taxon>Marasmiineae</taxon>
        <taxon>Mycenaceae</taxon>
        <taxon>Mycena</taxon>
    </lineage>
</organism>
<name>A0AAD6UJC3_9AGAR</name>
<accession>A0AAD6UJC3</accession>